<sequence>MTQIILNSQCFEAGEELRINIQLKDTTPSSQRSSNINIDIIYIGEHRDIPRLMFSHTVDPQEPTLIIPRVITDDFETGLYQVRNLRFVHENGEKPVHIKSDGEDLLYFWVAPKQSYKLGKEQIIEKIKEVKVKQKQYAERSIYSKRCDEASHSSKFRVLIFGVGCLLHSLQQMKGYRIIPLGRGFSYGHMLEAVNLYAKQNLGTELPFESDIESRFSQSTPVFVIDFWDIWAPNTDDCISTAVGIAEDIFTVLAFGRGQRPSYFAYVVLNKETGSGVQSFNFPGYKGNLAPSFNPLEGAELIEKIFPLIQKDPWVDLIMRLYADALNEPNLSYRFFKYWSLLELIAKKRIQTPSNKPLLHPDGESILYNNDEPVNPNGTLGKVYRFCLQAKLQPRTPLRDGQYIHFESYSNSSKGLDMGENTIIFRLWDSLRGLYEIRNSTAHAGEFNPDEARKGNDRAKLAAQLWELKYGTFMFYVSDFMKEVIEYELSQV</sequence>
<accession>A0A8I2H8J6</accession>
<reference evidence="1" key="1">
    <citation type="submission" date="2019-10" db="EMBL/GenBank/DDBJ databases">
        <authorList>
            <person name="Paulsen S."/>
        </authorList>
    </citation>
    <scope>NUCLEOTIDE SEQUENCE</scope>
    <source>
        <strain evidence="1">LMG 19692</strain>
    </source>
</reference>
<evidence type="ECO:0000313" key="4">
    <source>
        <dbReference type="Proteomes" id="UP001304419"/>
    </source>
</evidence>
<dbReference type="AlphaFoldDB" id="A0A8I2H8J6"/>
<keyword evidence="4" id="KW-1185">Reference proteome</keyword>
<evidence type="ECO:0000313" key="3">
    <source>
        <dbReference type="Proteomes" id="UP000646877"/>
    </source>
</evidence>
<dbReference type="Proteomes" id="UP001304419">
    <property type="component" value="Chromosome 1"/>
</dbReference>
<organism evidence="1 3">
    <name type="scientific">Pseudoalteromonas maricaloris</name>
    <dbReference type="NCBI Taxonomy" id="184924"/>
    <lineage>
        <taxon>Bacteria</taxon>
        <taxon>Pseudomonadati</taxon>
        <taxon>Pseudomonadota</taxon>
        <taxon>Gammaproteobacteria</taxon>
        <taxon>Alteromonadales</taxon>
        <taxon>Pseudoalteromonadaceae</taxon>
        <taxon>Pseudoalteromonas</taxon>
    </lineage>
</organism>
<gene>
    <name evidence="1" type="ORF">F9Y85_17070</name>
    <name evidence="2" type="ORF">R5H13_14715</name>
</gene>
<dbReference type="EMBL" id="WEIA01000011">
    <property type="protein sequence ID" value="NLR22989.1"/>
    <property type="molecule type" value="Genomic_DNA"/>
</dbReference>
<dbReference type="RefSeq" id="WP_193522247.1">
    <property type="nucleotide sequence ID" value="NZ_CBCSDF010000012.1"/>
</dbReference>
<proteinExistence type="predicted"/>
<reference evidence="2 4" key="2">
    <citation type="submission" date="2023-10" db="EMBL/GenBank/DDBJ databases">
        <title>To unveil natural product biosynthetic capacity in Pseudoalteromonas.</title>
        <authorList>
            <person name="Wang J."/>
        </authorList>
    </citation>
    <scope>NUCLEOTIDE SEQUENCE [LARGE SCALE GENOMIC DNA]</scope>
    <source>
        <strain evidence="2 4">DSM 15914</strain>
    </source>
</reference>
<evidence type="ECO:0000313" key="2">
    <source>
        <dbReference type="EMBL" id="WOX27894.1"/>
    </source>
</evidence>
<name>A0A8I2H8J6_9GAMM</name>
<dbReference type="EMBL" id="CP137578">
    <property type="protein sequence ID" value="WOX27894.1"/>
    <property type="molecule type" value="Genomic_DNA"/>
</dbReference>
<protein>
    <submittedName>
        <fullName evidence="1">Uncharacterized protein</fullName>
    </submittedName>
</protein>
<dbReference type="Proteomes" id="UP000646877">
    <property type="component" value="Unassembled WGS sequence"/>
</dbReference>
<evidence type="ECO:0000313" key="1">
    <source>
        <dbReference type="EMBL" id="NLR22989.1"/>
    </source>
</evidence>